<dbReference type="VEuPathDB" id="VectorBase:RPRC008216"/>
<evidence type="ECO:0000313" key="2">
    <source>
        <dbReference type="Proteomes" id="UP000015103"/>
    </source>
</evidence>
<organism evidence="1 2">
    <name type="scientific">Rhodnius prolixus</name>
    <name type="common">Triatomid bug</name>
    <dbReference type="NCBI Taxonomy" id="13249"/>
    <lineage>
        <taxon>Eukaryota</taxon>
        <taxon>Metazoa</taxon>
        <taxon>Ecdysozoa</taxon>
        <taxon>Arthropoda</taxon>
        <taxon>Hexapoda</taxon>
        <taxon>Insecta</taxon>
        <taxon>Pterygota</taxon>
        <taxon>Neoptera</taxon>
        <taxon>Paraneoptera</taxon>
        <taxon>Hemiptera</taxon>
        <taxon>Heteroptera</taxon>
        <taxon>Panheteroptera</taxon>
        <taxon>Cimicomorpha</taxon>
        <taxon>Reduviidae</taxon>
        <taxon>Triatominae</taxon>
        <taxon>Rhodnius</taxon>
    </lineage>
</organism>
<reference evidence="1" key="1">
    <citation type="submission" date="2015-05" db="UniProtKB">
        <authorList>
            <consortium name="EnsemblMetazoa"/>
        </authorList>
    </citation>
    <scope>IDENTIFICATION</scope>
</reference>
<proteinExistence type="predicted"/>
<keyword evidence="2" id="KW-1185">Reference proteome</keyword>
<name>T1HVZ6_RHOPR</name>
<dbReference type="InParanoid" id="T1HVZ6"/>
<accession>T1HVZ6</accession>
<evidence type="ECO:0000313" key="1">
    <source>
        <dbReference type="EnsemblMetazoa" id="RPRC008216-PA"/>
    </source>
</evidence>
<dbReference type="HOGENOM" id="CLU_2545464_0_0_1"/>
<dbReference type="EMBL" id="ACPB03014546">
    <property type="status" value="NOT_ANNOTATED_CDS"/>
    <property type="molecule type" value="Genomic_DNA"/>
</dbReference>
<dbReference type="EnsemblMetazoa" id="RPRC008216-RA">
    <property type="protein sequence ID" value="RPRC008216-PA"/>
    <property type="gene ID" value="RPRC008216"/>
</dbReference>
<sequence length="83" mass="9299">MSWYILSLIQFASVVKYIESAKSTNGIPAGSGMLLEIDNKVKTPMEVSYRRCIALPNEKLLKITGYSEIVTGENLQQITQIFD</sequence>
<dbReference type="AlphaFoldDB" id="T1HVZ6"/>
<protein>
    <submittedName>
        <fullName evidence="1">Uncharacterized protein</fullName>
    </submittedName>
</protein>
<dbReference type="Proteomes" id="UP000015103">
    <property type="component" value="Unassembled WGS sequence"/>
</dbReference>